<reference evidence="9" key="1">
    <citation type="journal article" date="2020" name="Stud. Mycol.">
        <title>101 Dothideomycetes genomes: a test case for predicting lifestyles and emergence of pathogens.</title>
        <authorList>
            <person name="Haridas S."/>
            <person name="Albert R."/>
            <person name="Binder M."/>
            <person name="Bloem J."/>
            <person name="Labutti K."/>
            <person name="Salamov A."/>
            <person name="Andreopoulos B."/>
            <person name="Baker S."/>
            <person name="Barry K."/>
            <person name="Bills G."/>
            <person name="Bluhm B."/>
            <person name="Cannon C."/>
            <person name="Castanera R."/>
            <person name="Culley D."/>
            <person name="Daum C."/>
            <person name="Ezra D."/>
            <person name="Gonzalez J."/>
            <person name="Henrissat B."/>
            <person name="Kuo A."/>
            <person name="Liang C."/>
            <person name="Lipzen A."/>
            <person name="Lutzoni F."/>
            <person name="Magnuson J."/>
            <person name="Mondo S."/>
            <person name="Nolan M."/>
            <person name="Ohm R."/>
            <person name="Pangilinan J."/>
            <person name="Park H.-J."/>
            <person name="Ramirez L."/>
            <person name="Alfaro M."/>
            <person name="Sun H."/>
            <person name="Tritt A."/>
            <person name="Yoshinaga Y."/>
            <person name="Zwiers L.-H."/>
            <person name="Turgeon B."/>
            <person name="Goodwin S."/>
            <person name="Spatafora J."/>
            <person name="Crous P."/>
            <person name="Grigoriev I."/>
        </authorList>
    </citation>
    <scope>NUCLEOTIDE SEQUENCE</scope>
    <source>
        <strain evidence="9">CBS 175.79</strain>
    </source>
</reference>
<dbReference type="PROSITE" id="PS00463">
    <property type="entry name" value="ZN2_CY6_FUNGAL_1"/>
    <property type="match status" value="1"/>
</dbReference>
<gene>
    <name evidence="9" type="ORF">BU24DRAFT_217625</name>
</gene>
<feature type="region of interest" description="Disordered" evidence="7">
    <location>
        <begin position="411"/>
        <end position="437"/>
    </location>
</feature>
<keyword evidence="1" id="KW-0479">Metal-binding</keyword>
<accession>A0A6A5XNX8</accession>
<dbReference type="Pfam" id="PF00172">
    <property type="entry name" value="Zn_clus"/>
    <property type="match status" value="1"/>
</dbReference>
<evidence type="ECO:0000256" key="4">
    <source>
        <dbReference type="ARBA" id="ARBA00023125"/>
    </source>
</evidence>
<evidence type="ECO:0000259" key="8">
    <source>
        <dbReference type="PROSITE" id="PS50048"/>
    </source>
</evidence>
<dbReference type="AlphaFoldDB" id="A0A6A5XNX8"/>
<evidence type="ECO:0000313" key="10">
    <source>
        <dbReference type="Proteomes" id="UP000799778"/>
    </source>
</evidence>
<dbReference type="RefSeq" id="XP_033382948.1">
    <property type="nucleotide sequence ID" value="XM_033522017.1"/>
</dbReference>
<evidence type="ECO:0000256" key="1">
    <source>
        <dbReference type="ARBA" id="ARBA00022723"/>
    </source>
</evidence>
<dbReference type="Pfam" id="PF11951">
    <property type="entry name" value="Fungal_trans_2"/>
    <property type="match status" value="1"/>
</dbReference>
<keyword evidence="10" id="KW-1185">Reference proteome</keyword>
<dbReference type="InterPro" id="IPR021858">
    <property type="entry name" value="Fun_TF"/>
</dbReference>
<dbReference type="SMART" id="SM00066">
    <property type="entry name" value="GAL4"/>
    <property type="match status" value="1"/>
</dbReference>
<name>A0A6A5XNX8_9PLEO</name>
<keyword evidence="4" id="KW-0238">DNA-binding</keyword>
<dbReference type="OrthoDB" id="3598904at2759"/>
<keyword evidence="5" id="KW-0804">Transcription</keyword>
<evidence type="ECO:0000313" key="9">
    <source>
        <dbReference type="EMBL" id="KAF2014609.1"/>
    </source>
</evidence>
<dbReference type="GO" id="GO:0003677">
    <property type="term" value="F:DNA binding"/>
    <property type="evidence" value="ECO:0007669"/>
    <property type="project" value="UniProtKB-KW"/>
</dbReference>
<protein>
    <recommendedName>
        <fullName evidence="8">Zn(2)-C6 fungal-type domain-containing protein</fullName>
    </recommendedName>
</protein>
<keyword evidence="2" id="KW-0862">Zinc</keyword>
<feature type="domain" description="Zn(2)-C6 fungal-type" evidence="8">
    <location>
        <begin position="23"/>
        <end position="51"/>
    </location>
</feature>
<dbReference type="InterPro" id="IPR001138">
    <property type="entry name" value="Zn2Cys6_DnaBD"/>
</dbReference>
<dbReference type="GO" id="GO:0000981">
    <property type="term" value="F:DNA-binding transcription factor activity, RNA polymerase II-specific"/>
    <property type="evidence" value="ECO:0007669"/>
    <property type="project" value="InterPro"/>
</dbReference>
<evidence type="ECO:0000256" key="5">
    <source>
        <dbReference type="ARBA" id="ARBA00023163"/>
    </source>
</evidence>
<keyword evidence="6" id="KW-0539">Nucleus</keyword>
<dbReference type="PROSITE" id="PS50048">
    <property type="entry name" value="ZN2_CY6_FUNGAL_2"/>
    <property type="match status" value="1"/>
</dbReference>
<evidence type="ECO:0000256" key="6">
    <source>
        <dbReference type="ARBA" id="ARBA00023242"/>
    </source>
</evidence>
<organism evidence="9 10">
    <name type="scientific">Aaosphaeria arxii CBS 175.79</name>
    <dbReference type="NCBI Taxonomy" id="1450172"/>
    <lineage>
        <taxon>Eukaryota</taxon>
        <taxon>Fungi</taxon>
        <taxon>Dikarya</taxon>
        <taxon>Ascomycota</taxon>
        <taxon>Pezizomycotina</taxon>
        <taxon>Dothideomycetes</taxon>
        <taxon>Pleosporomycetidae</taxon>
        <taxon>Pleosporales</taxon>
        <taxon>Pleosporales incertae sedis</taxon>
        <taxon>Aaosphaeria</taxon>
    </lineage>
</organism>
<dbReference type="EMBL" id="ML978070">
    <property type="protein sequence ID" value="KAF2014609.1"/>
    <property type="molecule type" value="Genomic_DNA"/>
</dbReference>
<dbReference type="Gene3D" id="4.10.240.10">
    <property type="entry name" value="Zn(2)-C6 fungal-type DNA-binding domain"/>
    <property type="match status" value="1"/>
</dbReference>
<dbReference type="InterPro" id="IPR036864">
    <property type="entry name" value="Zn2-C6_fun-type_DNA-bd_sf"/>
</dbReference>
<evidence type="ECO:0000256" key="2">
    <source>
        <dbReference type="ARBA" id="ARBA00022833"/>
    </source>
</evidence>
<dbReference type="Proteomes" id="UP000799778">
    <property type="component" value="Unassembled WGS sequence"/>
</dbReference>
<dbReference type="PANTHER" id="PTHR36206:SF12">
    <property type="entry name" value="ASPERCRYPTIN BIOSYNTHESIS CLUSTER-SPECIFIC TRANSCRIPTION REGULATOR ATNN-RELATED"/>
    <property type="match status" value="1"/>
</dbReference>
<dbReference type="CDD" id="cd00067">
    <property type="entry name" value="GAL4"/>
    <property type="match status" value="1"/>
</dbReference>
<dbReference type="GeneID" id="54279414"/>
<evidence type="ECO:0000256" key="7">
    <source>
        <dbReference type="SAM" id="MobiDB-lite"/>
    </source>
</evidence>
<keyword evidence="3" id="KW-0805">Transcription regulation</keyword>
<proteinExistence type="predicted"/>
<dbReference type="InterPro" id="IPR052360">
    <property type="entry name" value="Transcr_Regulatory_Proteins"/>
</dbReference>
<dbReference type="GO" id="GO:0008270">
    <property type="term" value="F:zinc ion binding"/>
    <property type="evidence" value="ECO:0007669"/>
    <property type="project" value="InterPro"/>
</dbReference>
<dbReference type="PANTHER" id="PTHR36206">
    <property type="entry name" value="ASPERCRYPTIN BIOSYNTHESIS CLUSTER-SPECIFIC TRANSCRIPTION REGULATOR ATNN-RELATED"/>
    <property type="match status" value="1"/>
</dbReference>
<sequence length="566" mass="64260">MLPPRSTELPGRKKAWKPKTKTGCITCRSRRIKCDEEKPHCKRCTSTGRRCDGYGALTLTAQTQQIIISPTNTSLASAMNGLQLNSAQEQEAFHFYQYRSVGEISGLYDKQFWEVQVLQAAQASAAVRHAVISLASLHRKFITGRMPVVPDDTSDKYLRFAWQQSNSAIRELLQSPTQTTIADKIHLMTCCLLFHCIACIQGHQSTAFDHLRSGLKFMREVDQEIAAGCPVSQQNLAALRSLRYIFVDMDTQARTILNEKGQLEWEPFPKCDLAVSPEPFKDFQDARFYFEATYAELQRVSIEVAQTPLQEAEQVEKILQTLSDTRTQYQRGTVLLNEFLQKVPRVTRQDEEAVISILLLHKYYGIIMWTRPRFDGTQVIADVDVDEEAPELEELLDLASQLIHAPSTHTLAPESLPEDYYPSTQAHERSKSAKPALTNPVFSSGTRVLCALWMISCRAGDMELRRKAIAMMLDCPRREGVWDSVIAGRIAWETMRFEETATNGNYQEILDRTPSPHGAETPPIDKTNRISVINIEYVGARVARVEFRSNKHCKQGEKGVFRYMSW</sequence>
<dbReference type="SUPFAM" id="SSF57701">
    <property type="entry name" value="Zn2/Cys6 DNA-binding domain"/>
    <property type="match status" value="1"/>
</dbReference>
<evidence type="ECO:0000256" key="3">
    <source>
        <dbReference type="ARBA" id="ARBA00023015"/>
    </source>
</evidence>